<evidence type="ECO:0000313" key="2">
    <source>
        <dbReference type="EMBL" id="KAF7372183.1"/>
    </source>
</evidence>
<evidence type="ECO:0000313" key="3">
    <source>
        <dbReference type="Proteomes" id="UP000620124"/>
    </source>
</evidence>
<proteinExistence type="predicted"/>
<dbReference type="EMBL" id="JACAZI010000001">
    <property type="protein sequence ID" value="KAF7372183.1"/>
    <property type="molecule type" value="Genomic_DNA"/>
</dbReference>
<gene>
    <name evidence="2" type="ORF">MVEN_00077500</name>
</gene>
<reference evidence="2" key="1">
    <citation type="submission" date="2020-05" db="EMBL/GenBank/DDBJ databases">
        <title>Mycena genomes resolve the evolution of fungal bioluminescence.</title>
        <authorList>
            <person name="Tsai I.J."/>
        </authorList>
    </citation>
    <scope>NUCLEOTIDE SEQUENCE</scope>
    <source>
        <strain evidence="2">CCC161011</strain>
    </source>
</reference>
<dbReference type="Proteomes" id="UP000620124">
    <property type="component" value="Unassembled WGS sequence"/>
</dbReference>
<keyword evidence="3" id="KW-1185">Reference proteome</keyword>
<feature type="compositionally biased region" description="Low complexity" evidence="1">
    <location>
        <begin position="587"/>
        <end position="597"/>
    </location>
</feature>
<dbReference type="AlphaFoldDB" id="A0A8H6Z409"/>
<feature type="compositionally biased region" description="Polar residues" evidence="1">
    <location>
        <begin position="517"/>
        <end position="526"/>
    </location>
</feature>
<name>A0A8H6Z409_9AGAR</name>
<dbReference type="OrthoDB" id="3042856at2759"/>
<evidence type="ECO:0000256" key="1">
    <source>
        <dbReference type="SAM" id="MobiDB-lite"/>
    </source>
</evidence>
<feature type="region of interest" description="Disordered" evidence="1">
    <location>
        <begin position="517"/>
        <end position="544"/>
    </location>
</feature>
<organism evidence="2 3">
    <name type="scientific">Mycena venus</name>
    <dbReference type="NCBI Taxonomy" id="2733690"/>
    <lineage>
        <taxon>Eukaryota</taxon>
        <taxon>Fungi</taxon>
        <taxon>Dikarya</taxon>
        <taxon>Basidiomycota</taxon>
        <taxon>Agaricomycotina</taxon>
        <taxon>Agaricomycetes</taxon>
        <taxon>Agaricomycetidae</taxon>
        <taxon>Agaricales</taxon>
        <taxon>Marasmiineae</taxon>
        <taxon>Mycenaceae</taxon>
        <taxon>Mycena</taxon>
    </lineage>
</organism>
<comment type="caution">
    <text evidence="2">The sequence shown here is derived from an EMBL/GenBank/DDBJ whole genome shotgun (WGS) entry which is preliminary data.</text>
</comment>
<sequence>MLVFEPIMAAKASEAISVAAIASAFYRGVTGTYYKGEYLDSEVPCGGRAILRKFSQGKMNGKVYFIGFSNWTAGDSDKMLRIHRFTKVPSNVRESIRVKLFKGEPLNVEDNDTDVLAGTCMQITHLSHLPNNLECPRNHYQDGVHVIGKLKKHECRAQLSILIPIDPNDLRAVIIPAAGVPHSHPPFPAPRFLLQLNKSTRIALLQILQQEPQHSVLINRQRRDLDLMRRDMVKDHCESKFPDGTGLPAVYNEFDKDRSREIQDRYIHGLATLSDGTHVIITINPELARLTLDALWIIVDTTFAVVHGKTNEWKLVIWVNSVDKRTVIGRVWSNGAMLEAFVLVWNGIFDAIETITGKKLNFKAFLSKSKLLGVIGDSEGAQAQGLADVIILCQMNLPTVNGFATVHFNAILMVIWKTCIVHFNRGVFALAAYINDNDLAYLLGFPYLLSDDEIQQYYSFCANSTNAKVQACHAQDNQVNSTRRPLLEAILLAKQLDCETARVIKAMMTSGVLENPNNSLQARFKNQAQRQERSREKQRELDSELLTRREAKKLRDEAKVEKERAQAEIASLRKQIDALTEGGAIHSSSTPKTPKTSRPVAGSSRLRHQTSASAANCIDVDALSDPPMNSLELFPGSNLRSSLADPMSDFDYQAAPNSDFMSLIFRKIIKDHLMYPVDSDDEVWATDPYEQVVPS</sequence>
<accession>A0A8H6Z409</accession>
<protein>
    <submittedName>
        <fullName evidence="2">Uncharacterized protein</fullName>
    </submittedName>
</protein>
<feature type="compositionally biased region" description="Basic and acidic residues" evidence="1">
    <location>
        <begin position="530"/>
        <end position="544"/>
    </location>
</feature>
<feature type="region of interest" description="Disordered" evidence="1">
    <location>
        <begin position="581"/>
        <end position="611"/>
    </location>
</feature>